<dbReference type="Pfam" id="PF06305">
    <property type="entry name" value="LapA_dom"/>
    <property type="match status" value="1"/>
</dbReference>
<evidence type="ECO:0000256" key="3">
    <source>
        <dbReference type="ARBA" id="ARBA00022989"/>
    </source>
</evidence>
<feature type="transmembrane region" description="Helical" evidence="5">
    <location>
        <begin position="54"/>
        <end position="76"/>
    </location>
</feature>
<dbReference type="Proteomes" id="UP001185069">
    <property type="component" value="Unassembled WGS sequence"/>
</dbReference>
<keyword evidence="4 5" id="KW-0472">Membrane</keyword>
<evidence type="ECO:0000313" key="8">
    <source>
        <dbReference type="Proteomes" id="UP001185069"/>
    </source>
</evidence>
<comment type="caution">
    <text evidence="7">The sequence shown here is derived from an EMBL/GenBank/DDBJ whole genome shotgun (WGS) entry which is preliminary data.</text>
</comment>
<gene>
    <name evidence="7" type="ORF">JOE69_003260</name>
</gene>
<keyword evidence="1" id="KW-1003">Cell membrane</keyword>
<feature type="transmembrane region" description="Helical" evidence="5">
    <location>
        <begin position="21"/>
        <end position="42"/>
    </location>
</feature>
<keyword evidence="3 5" id="KW-1133">Transmembrane helix</keyword>
<evidence type="ECO:0000256" key="4">
    <source>
        <dbReference type="ARBA" id="ARBA00023136"/>
    </source>
</evidence>
<keyword evidence="2 5" id="KW-0812">Transmembrane</keyword>
<protein>
    <submittedName>
        <fullName evidence="7">Integral membrane protein</fullName>
    </submittedName>
</protein>
<name>A0ABU1JI21_9MICC</name>
<evidence type="ECO:0000259" key="6">
    <source>
        <dbReference type="Pfam" id="PF06305"/>
    </source>
</evidence>
<dbReference type="InterPro" id="IPR010445">
    <property type="entry name" value="LapA_dom"/>
</dbReference>
<organism evidence="7 8">
    <name type="scientific">Arthrobacter russicus</name>
    <dbReference type="NCBI Taxonomy" id="172040"/>
    <lineage>
        <taxon>Bacteria</taxon>
        <taxon>Bacillati</taxon>
        <taxon>Actinomycetota</taxon>
        <taxon>Actinomycetes</taxon>
        <taxon>Micrococcales</taxon>
        <taxon>Micrococcaceae</taxon>
        <taxon>Arthrobacter</taxon>
    </lineage>
</organism>
<proteinExistence type="predicted"/>
<feature type="domain" description="Lipopolysaccharide assembly protein A" evidence="6">
    <location>
        <begin position="38"/>
        <end position="80"/>
    </location>
</feature>
<dbReference type="EMBL" id="JAVDQF010000001">
    <property type="protein sequence ID" value="MDR6271022.1"/>
    <property type="molecule type" value="Genomic_DNA"/>
</dbReference>
<accession>A0ABU1JI21</accession>
<evidence type="ECO:0000256" key="1">
    <source>
        <dbReference type="ARBA" id="ARBA00022475"/>
    </source>
</evidence>
<dbReference type="RefSeq" id="WP_309800539.1">
    <property type="nucleotide sequence ID" value="NZ_BAAAHY010000006.1"/>
</dbReference>
<sequence length="82" mass="8903">MTNSPATPPQSSRPAWLTTRLITAVGLAILAVIFIVTNQGTVRVQILVWAVNSPLWALILVLLVVGIAIGSLFPWLKSRKKN</sequence>
<evidence type="ECO:0000313" key="7">
    <source>
        <dbReference type="EMBL" id="MDR6271022.1"/>
    </source>
</evidence>
<evidence type="ECO:0000256" key="5">
    <source>
        <dbReference type="SAM" id="Phobius"/>
    </source>
</evidence>
<reference evidence="7 8" key="1">
    <citation type="submission" date="2023-07" db="EMBL/GenBank/DDBJ databases">
        <title>Sequencing the genomes of 1000 actinobacteria strains.</title>
        <authorList>
            <person name="Klenk H.-P."/>
        </authorList>
    </citation>
    <scope>NUCLEOTIDE SEQUENCE [LARGE SCALE GENOMIC DNA]</scope>
    <source>
        <strain evidence="7 8">DSM 14555</strain>
    </source>
</reference>
<keyword evidence="8" id="KW-1185">Reference proteome</keyword>
<evidence type="ECO:0000256" key="2">
    <source>
        <dbReference type="ARBA" id="ARBA00022692"/>
    </source>
</evidence>